<accession>A0ACC0KHK0</accession>
<evidence type="ECO:0000313" key="2">
    <source>
        <dbReference type="Proteomes" id="UP001064048"/>
    </source>
</evidence>
<comment type="caution">
    <text evidence="1">The sequence shown here is derived from an EMBL/GenBank/DDBJ whole genome shotgun (WGS) entry which is preliminary data.</text>
</comment>
<organism evidence="1 2">
    <name type="scientific">Choristoneura fumiferana</name>
    <name type="common">Spruce budworm moth</name>
    <name type="synonym">Archips fumiferana</name>
    <dbReference type="NCBI Taxonomy" id="7141"/>
    <lineage>
        <taxon>Eukaryota</taxon>
        <taxon>Metazoa</taxon>
        <taxon>Ecdysozoa</taxon>
        <taxon>Arthropoda</taxon>
        <taxon>Hexapoda</taxon>
        <taxon>Insecta</taxon>
        <taxon>Pterygota</taxon>
        <taxon>Neoptera</taxon>
        <taxon>Endopterygota</taxon>
        <taxon>Lepidoptera</taxon>
        <taxon>Glossata</taxon>
        <taxon>Ditrysia</taxon>
        <taxon>Tortricoidea</taxon>
        <taxon>Tortricidae</taxon>
        <taxon>Tortricinae</taxon>
        <taxon>Choristoneura</taxon>
    </lineage>
</organism>
<protein>
    <submittedName>
        <fullName evidence="1">Uncharacterized protein</fullName>
    </submittedName>
</protein>
<name>A0ACC0KHK0_CHOFU</name>
<proteinExistence type="predicted"/>
<gene>
    <name evidence="1" type="ORF">MSG28_004003</name>
</gene>
<reference evidence="1 2" key="1">
    <citation type="journal article" date="2022" name="Genome Biol. Evol.">
        <title>The Spruce Budworm Genome: Reconstructing the Evolutionary History of Antifreeze Proteins.</title>
        <authorList>
            <person name="Beliveau C."/>
            <person name="Gagne P."/>
            <person name="Picq S."/>
            <person name="Vernygora O."/>
            <person name="Keeling C.I."/>
            <person name="Pinkney K."/>
            <person name="Doucet D."/>
            <person name="Wen F."/>
            <person name="Johnston J.S."/>
            <person name="Maaroufi H."/>
            <person name="Boyle B."/>
            <person name="Laroche J."/>
            <person name="Dewar K."/>
            <person name="Juretic N."/>
            <person name="Blackburn G."/>
            <person name="Nisole A."/>
            <person name="Brunet B."/>
            <person name="Brandao M."/>
            <person name="Lumley L."/>
            <person name="Duan J."/>
            <person name="Quan G."/>
            <person name="Lucarotti C.J."/>
            <person name="Roe A.D."/>
            <person name="Sperling F.A.H."/>
            <person name="Levesque R.C."/>
            <person name="Cusson M."/>
        </authorList>
    </citation>
    <scope>NUCLEOTIDE SEQUENCE [LARGE SCALE GENOMIC DNA]</scope>
    <source>
        <strain evidence="1">Glfc:IPQL:Cfum</strain>
    </source>
</reference>
<keyword evidence="2" id="KW-1185">Reference proteome</keyword>
<dbReference type="EMBL" id="CM046106">
    <property type="protein sequence ID" value="KAI8435773.1"/>
    <property type="molecule type" value="Genomic_DNA"/>
</dbReference>
<evidence type="ECO:0000313" key="1">
    <source>
        <dbReference type="EMBL" id="KAI8435773.1"/>
    </source>
</evidence>
<sequence>MANHVFTRDLSVGQSRLMKLKTDDGRIVSSKPELLEEVERFYGQLYMTTRTPVENLAKDPRARLTRNYTEDMYEISMALKQLKNGKAPGDDGITAKLLKAGGNHLVEGSKRKSELATSTPVLKADFYMAELSSGFHNSNEDWIAKWLENLTTKLEAPGSIPGRGRRSLLDIAFKHDIVVVVHTPASSDERRVVRVKVAAHATVSPRVLPNGCL</sequence>
<dbReference type="Proteomes" id="UP001064048">
    <property type="component" value="Chromosome 6"/>
</dbReference>